<dbReference type="RefSeq" id="WP_156090508.1">
    <property type="nucleotide sequence ID" value="NZ_LR735012.1"/>
</dbReference>
<accession>A0A7Z9BV79</accession>
<sequence>MNTNLKIIIGLTTIFIVTLGCRFYSSEYQPQNSSLETEVFNPFLEDSIFYSTQPSNFIIPQPNDKKSAAEIAFQARSLAIRKKLAAINLEEKDAWWRRIKLGDPHKYLLPIILSQLSLQNQAEGKKYDPQQSWDILLKMDQDKQDLYHFRAPLDVRIFFLFKDTMPLEVKLAYRRQLESPGVLEWTEGGTENHAFMQRASGLALMNASGFPVGSPASAATNEAWLRSELNKFLTIGQGEFHSSIYYGYSISGLLNLYDFAQDQKLRELAKGLLDWYATNMALRLSWGTAGGAESRGFDRNTWNNGLTAVAWLWWGEKLKFAEQMDDQYAWLALPAALSSYRPPEILTAIARKEIALPFEARASHPAYYSYHESNRLWEDFYITKNYSLGTLLEPGRVYQVQGTIRAQYATYKLVVRDPKGEQNAVISLAGTYHGPQATGRSPGDQLVQKRGAVILQLILNETDLKAGVPTASHLVLPQQFGQPQRYNNWYIWKIHNAWLIARPWGDKIELKSSISDKEPNLQALAAMGNQTAWITDVGAVSDYPNLQQLKKALDQTEIVDQDWKNQGKLSYKSLAGDRLTLTYQKNGAIGDALINGEKRVLENWPVLESPYIQQKLYSGQLEIKAPPHPPWQLRGTLIGPTWDSGK</sequence>
<keyword evidence="1" id="KW-0472">Membrane</keyword>
<protein>
    <submittedName>
        <fullName evidence="2">Uncharacterized protein</fullName>
    </submittedName>
</protein>
<gene>
    <name evidence="2" type="ORF">PL9631_590070</name>
</gene>
<proteinExistence type="predicted"/>
<keyword evidence="1" id="KW-1133">Transmembrane helix</keyword>
<keyword evidence="1" id="KW-0812">Transmembrane</keyword>
<dbReference type="EMBL" id="CZCS02000200">
    <property type="protein sequence ID" value="VXD21739.1"/>
    <property type="molecule type" value="Genomic_DNA"/>
</dbReference>
<feature type="transmembrane region" description="Helical" evidence="1">
    <location>
        <begin position="7"/>
        <end position="25"/>
    </location>
</feature>
<dbReference type="Proteomes" id="UP000182190">
    <property type="component" value="Unassembled WGS sequence"/>
</dbReference>
<evidence type="ECO:0000256" key="1">
    <source>
        <dbReference type="SAM" id="Phobius"/>
    </source>
</evidence>
<organism evidence="2 3">
    <name type="scientific">Planktothrix paucivesiculata PCC 9631</name>
    <dbReference type="NCBI Taxonomy" id="671071"/>
    <lineage>
        <taxon>Bacteria</taxon>
        <taxon>Bacillati</taxon>
        <taxon>Cyanobacteriota</taxon>
        <taxon>Cyanophyceae</taxon>
        <taxon>Oscillatoriophycideae</taxon>
        <taxon>Oscillatoriales</taxon>
        <taxon>Microcoleaceae</taxon>
        <taxon>Planktothrix</taxon>
    </lineage>
</organism>
<dbReference type="PROSITE" id="PS51257">
    <property type="entry name" value="PROKAR_LIPOPROTEIN"/>
    <property type="match status" value="1"/>
</dbReference>
<comment type="caution">
    <text evidence="2">The sequence shown here is derived from an EMBL/GenBank/DDBJ whole genome shotgun (WGS) entry which is preliminary data.</text>
</comment>
<dbReference type="OrthoDB" id="568873at2"/>
<evidence type="ECO:0000313" key="2">
    <source>
        <dbReference type="EMBL" id="VXD21739.1"/>
    </source>
</evidence>
<keyword evidence="3" id="KW-1185">Reference proteome</keyword>
<dbReference type="AlphaFoldDB" id="A0A7Z9BV79"/>
<reference evidence="2" key="1">
    <citation type="submission" date="2019-10" db="EMBL/GenBank/DDBJ databases">
        <authorList>
            <consortium name="Genoscope - CEA"/>
            <person name="William W."/>
        </authorList>
    </citation>
    <scope>NUCLEOTIDE SEQUENCE [LARGE SCALE GENOMIC DNA]</scope>
    <source>
        <strain evidence="2">BBR_PRJEB10994</strain>
    </source>
</reference>
<evidence type="ECO:0000313" key="3">
    <source>
        <dbReference type="Proteomes" id="UP000182190"/>
    </source>
</evidence>
<name>A0A7Z9BV79_9CYAN</name>